<dbReference type="Proteomes" id="UP000029914">
    <property type="component" value="Chromosome"/>
</dbReference>
<evidence type="ECO:0000313" key="3">
    <source>
        <dbReference type="Proteomes" id="UP000029914"/>
    </source>
</evidence>
<dbReference type="EMBL" id="CP006764">
    <property type="protein sequence ID" value="AIT62247.1"/>
    <property type="molecule type" value="Genomic_DNA"/>
</dbReference>
<keyword evidence="3" id="KW-1185">Reference proteome</keyword>
<dbReference type="KEGG" id="cdo:CDOO_04890"/>
<dbReference type="RefSeq" id="WP_018021816.1">
    <property type="nucleotide sequence ID" value="NZ_AQUX01000004.1"/>
</dbReference>
<dbReference type="OrthoDB" id="4392217at2"/>
<gene>
    <name evidence="2" type="ORF">CDOO_04890</name>
</gene>
<accession>A0A097IJC1</accession>
<proteinExistence type="predicted"/>
<sequence>MGLFSRKRPRPSPLFPQLDDNRAEQLSREISEGFDARGFDSTITGDSVDLVRRETGEELSLDVSKLVAAVARDDSPHAVAAWTQNYIKAAVAIQSAVNPDTRKLYEAVRLVLVGHEGGEVDSSVLYEVVDGLAASLVFDSGEAILPVAVESVTRIDDLATIERAARGNLAAELRGLRIESGYQGVDGSAAGCWVQRSDGPYLSAAPLLMEDFLLRHLPQLPREHGVLFSVPLPNFLLLGEVTQGERLSDTLHMLAAGSLGFIEHSGAPEALSPRVYHWYEGRIEAVSSVTEEGFLIEPSRFLLDRQEG</sequence>
<feature type="compositionally biased region" description="Basic residues" evidence="1">
    <location>
        <begin position="1"/>
        <end position="10"/>
    </location>
</feature>
<evidence type="ECO:0000256" key="1">
    <source>
        <dbReference type="SAM" id="MobiDB-lite"/>
    </source>
</evidence>
<evidence type="ECO:0000313" key="2">
    <source>
        <dbReference type="EMBL" id="AIT62247.1"/>
    </source>
</evidence>
<name>A0A097IJC1_9CORY</name>
<dbReference type="HOGENOM" id="CLU_047808_0_0_11"/>
<protein>
    <submittedName>
        <fullName evidence="2">Uncharacterized protein</fullName>
    </submittedName>
</protein>
<organism evidence="2 3">
    <name type="scientific">Corynebacterium doosanense CAU 212 = DSM 45436</name>
    <dbReference type="NCBI Taxonomy" id="558173"/>
    <lineage>
        <taxon>Bacteria</taxon>
        <taxon>Bacillati</taxon>
        <taxon>Actinomycetota</taxon>
        <taxon>Actinomycetes</taxon>
        <taxon>Mycobacteriales</taxon>
        <taxon>Corynebacteriaceae</taxon>
        <taxon>Corynebacterium</taxon>
    </lineage>
</organism>
<dbReference type="eggNOG" id="ENOG5030ICK">
    <property type="taxonomic scope" value="Bacteria"/>
</dbReference>
<dbReference type="STRING" id="558173.CDOO_04890"/>
<feature type="region of interest" description="Disordered" evidence="1">
    <location>
        <begin position="1"/>
        <end position="21"/>
    </location>
</feature>
<reference evidence="2 3" key="1">
    <citation type="submission" date="2013-09" db="EMBL/GenBank/DDBJ databases">
        <title>Complete genome sequence of Corynebacterium doosanense CAU 212(T) (=DSM 45436(T)), isolated from activated sludge.</title>
        <authorList>
            <person name="Schaffert L."/>
            <person name="Albersmeier A."/>
            <person name="Kalinowski J."/>
            <person name="Ruckert C."/>
        </authorList>
    </citation>
    <scope>NUCLEOTIDE SEQUENCE [LARGE SCALE GENOMIC DNA]</scope>
    <source>
        <strain evidence="2 3">CAU 212</strain>
    </source>
</reference>
<dbReference type="AlphaFoldDB" id="A0A097IJC1"/>